<organism evidence="2 3">
    <name type="scientific">Panaeolus cyanescens</name>
    <dbReference type="NCBI Taxonomy" id="181874"/>
    <lineage>
        <taxon>Eukaryota</taxon>
        <taxon>Fungi</taxon>
        <taxon>Dikarya</taxon>
        <taxon>Basidiomycota</taxon>
        <taxon>Agaricomycotina</taxon>
        <taxon>Agaricomycetes</taxon>
        <taxon>Agaricomycetidae</taxon>
        <taxon>Agaricales</taxon>
        <taxon>Agaricineae</taxon>
        <taxon>Galeropsidaceae</taxon>
        <taxon>Panaeolus</taxon>
    </lineage>
</organism>
<dbReference type="InParanoid" id="A0A409W2W6"/>
<protein>
    <recommendedName>
        <fullName evidence="4">Fungal-type protein kinase domain-containing protein</fullName>
    </recommendedName>
</protein>
<evidence type="ECO:0000256" key="1">
    <source>
        <dbReference type="SAM" id="MobiDB-lite"/>
    </source>
</evidence>
<proteinExistence type="predicted"/>
<comment type="caution">
    <text evidence="2">The sequence shown here is derived from an EMBL/GenBank/DDBJ whole genome shotgun (WGS) entry which is preliminary data.</text>
</comment>
<evidence type="ECO:0008006" key="4">
    <source>
        <dbReference type="Google" id="ProtNLM"/>
    </source>
</evidence>
<dbReference type="EMBL" id="NHTK01005847">
    <property type="protein sequence ID" value="PPQ72870.1"/>
    <property type="molecule type" value="Genomic_DNA"/>
</dbReference>
<feature type="region of interest" description="Disordered" evidence="1">
    <location>
        <begin position="1"/>
        <end position="41"/>
    </location>
</feature>
<keyword evidence="3" id="KW-1185">Reference proteome</keyword>
<evidence type="ECO:0000313" key="2">
    <source>
        <dbReference type="EMBL" id="PPQ72870.1"/>
    </source>
</evidence>
<reference evidence="2 3" key="1">
    <citation type="journal article" date="2018" name="Evol. Lett.">
        <title>Horizontal gene cluster transfer increased hallucinogenic mushroom diversity.</title>
        <authorList>
            <person name="Reynolds H.T."/>
            <person name="Vijayakumar V."/>
            <person name="Gluck-Thaler E."/>
            <person name="Korotkin H.B."/>
            <person name="Matheny P.B."/>
            <person name="Slot J.C."/>
        </authorList>
    </citation>
    <scope>NUCLEOTIDE SEQUENCE [LARGE SCALE GENOMIC DNA]</scope>
    <source>
        <strain evidence="2 3">2629</strain>
    </source>
</reference>
<name>A0A409W2W6_9AGAR</name>
<dbReference type="OrthoDB" id="5569250at2759"/>
<dbReference type="AlphaFoldDB" id="A0A409W2W6"/>
<accession>A0A409W2W6</accession>
<evidence type="ECO:0000313" key="3">
    <source>
        <dbReference type="Proteomes" id="UP000284842"/>
    </source>
</evidence>
<dbReference type="Proteomes" id="UP000284842">
    <property type="component" value="Unassembled WGS sequence"/>
</dbReference>
<gene>
    <name evidence="2" type="ORF">CVT24_001544</name>
</gene>
<sequence length="386" mass="43562">MPKLRNSYNDRDLDGSPRPMPSLERDAARQAGSSTATDHDQGINNLKYENLSTLFSAVGFLKVLSDAIEDHKAFWDVGILHGEVDIDNIYYHCKRTGSSDSGDYQGYLFGWDIGSTGPPPPPKVNECLPRVDFAITLSESCYRSYRKEDTYHRFATNKRILAGQVYTPCYLDDLESFVWIFIGAINCRLPDKGDKEGIPAQEVFQSANRREVARFKRQLLLNAEHVVVPLEDLNLPSQFVFLKFMLLSFVTFASQEKKTLYPKQVTPAMLKSRADYHYDLVRNLIKITMIAIEEGQGLVPDYEDLSDLDTVFRKIPLDNAPLPLAPAPSLVSEVRARTDRKRKTSYDDVDADVDDEDPSVHLFKRLRAGFAQAHGNAQDSSANLQS</sequence>